<evidence type="ECO:0000259" key="1">
    <source>
        <dbReference type="Pfam" id="PF01261"/>
    </source>
</evidence>
<dbReference type="AlphaFoldDB" id="A0A286DXI6"/>
<protein>
    <submittedName>
        <fullName evidence="2">Sugar phosphate isomerase/epimerase</fullName>
    </submittedName>
</protein>
<dbReference type="SUPFAM" id="SSF51658">
    <property type="entry name" value="Xylose isomerase-like"/>
    <property type="match status" value="1"/>
</dbReference>
<dbReference type="EMBL" id="OCNE01000010">
    <property type="protein sequence ID" value="SOD63381.1"/>
    <property type="molecule type" value="Genomic_DNA"/>
</dbReference>
<reference evidence="2 3" key="1">
    <citation type="submission" date="2017-09" db="EMBL/GenBank/DDBJ databases">
        <authorList>
            <person name="Ehlers B."/>
            <person name="Leendertz F.H."/>
        </authorList>
    </citation>
    <scope>NUCLEOTIDE SEQUENCE [LARGE SCALE GENOMIC DNA]</scope>
    <source>
        <strain evidence="2 3">CGMCC 4.7095</strain>
    </source>
</reference>
<dbReference type="PANTHER" id="PTHR12110">
    <property type="entry name" value="HYDROXYPYRUVATE ISOMERASE"/>
    <property type="match status" value="1"/>
</dbReference>
<evidence type="ECO:0000313" key="2">
    <source>
        <dbReference type="EMBL" id="SOD63381.1"/>
    </source>
</evidence>
<proteinExistence type="predicted"/>
<dbReference type="OrthoDB" id="9815124at2"/>
<keyword evidence="3" id="KW-1185">Reference proteome</keyword>
<dbReference type="Proteomes" id="UP000219072">
    <property type="component" value="Unassembled WGS sequence"/>
</dbReference>
<dbReference type="GO" id="GO:0016853">
    <property type="term" value="F:isomerase activity"/>
    <property type="evidence" value="ECO:0007669"/>
    <property type="project" value="UniProtKB-KW"/>
</dbReference>
<dbReference type="PANTHER" id="PTHR12110:SF53">
    <property type="entry name" value="BLR5974 PROTEIN"/>
    <property type="match status" value="1"/>
</dbReference>
<gene>
    <name evidence="2" type="ORF">SAMN06297387_110113</name>
</gene>
<dbReference type="InterPro" id="IPR050312">
    <property type="entry name" value="IolE/XylAMocC-like"/>
</dbReference>
<accession>A0A286DXI6</accession>
<keyword evidence="2" id="KW-0413">Isomerase</keyword>
<organism evidence="2 3">
    <name type="scientific">Streptomyces zhaozhouensis</name>
    <dbReference type="NCBI Taxonomy" id="1300267"/>
    <lineage>
        <taxon>Bacteria</taxon>
        <taxon>Bacillati</taxon>
        <taxon>Actinomycetota</taxon>
        <taxon>Actinomycetes</taxon>
        <taxon>Kitasatosporales</taxon>
        <taxon>Streptomycetaceae</taxon>
        <taxon>Streptomyces</taxon>
    </lineage>
</organism>
<dbReference type="Gene3D" id="3.20.20.150">
    <property type="entry name" value="Divalent-metal-dependent TIM barrel enzymes"/>
    <property type="match status" value="1"/>
</dbReference>
<name>A0A286DXI6_9ACTN</name>
<sequence length="295" mass="31168">MTSEPCPGSTPWGAPLAGIGDEAAPDAPGQCAALRQLGWHAIEIRSVDGVGVAELPARACADLAARLHESDLAVVCLDSALGNWASHVTDPLSADLATLDALARRADVLRCRWVRVMTYPGGGLAADRWRALVLERLTRLAERAERLGLTLLLENCSGWAGTSAERLAWLLEEIDSPALAVVFDTGNGVPHGYDGLAMLGRLLPWVRHVQVKDARQAGGQVHYTLPGHGEARLREMLALLWAGGYHGPLSLEPHLAHQPHSGARRTAGSAPFVAAGHALAELLAGLTPPTLGAVR</sequence>
<dbReference type="RefSeq" id="WP_097231850.1">
    <property type="nucleotide sequence ID" value="NZ_OCNE01000010.1"/>
</dbReference>
<feature type="domain" description="Xylose isomerase-like TIM barrel" evidence="1">
    <location>
        <begin position="32"/>
        <end position="264"/>
    </location>
</feature>
<evidence type="ECO:0000313" key="3">
    <source>
        <dbReference type="Proteomes" id="UP000219072"/>
    </source>
</evidence>
<dbReference type="InterPro" id="IPR013022">
    <property type="entry name" value="Xyl_isomerase-like_TIM-brl"/>
</dbReference>
<dbReference type="InterPro" id="IPR036237">
    <property type="entry name" value="Xyl_isomerase-like_sf"/>
</dbReference>
<dbReference type="Pfam" id="PF01261">
    <property type="entry name" value="AP_endonuc_2"/>
    <property type="match status" value="1"/>
</dbReference>